<feature type="transmembrane region" description="Helical" evidence="14">
    <location>
        <begin position="496"/>
        <end position="518"/>
    </location>
</feature>
<dbReference type="InterPro" id="IPR005821">
    <property type="entry name" value="Ion_trans_dom"/>
</dbReference>
<dbReference type="PANTHER" id="PTHR10582">
    <property type="entry name" value="TRANSIENT RECEPTOR POTENTIAL ION CHANNEL PROTEIN"/>
    <property type="match status" value="1"/>
</dbReference>
<reference evidence="17" key="1">
    <citation type="submission" date="2025-08" db="UniProtKB">
        <authorList>
            <consortium name="RefSeq"/>
        </authorList>
    </citation>
    <scope>IDENTIFICATION</scope>
</reference>
<dbReference type="Proteomes" id="UP001652625">
    <property type="component" value="Chromosome 10"/>
</dbReference>
<keyword evidence="7" id="KW-0677">Repeat</keyword>
<sequence>MKLKTGKIIPIDQNSQYTLNPLNKDLILKQDNLMHAMPQNIINETAILLKDDNTSRNSSLDFIAKKRSSISSSIQSNLKKHVLYSEKQRLFSLGECGGGLCLENIENSNGITKRSSLKSKQLLNYFSKMSFDCNNQEIDLKIIESFVTNGADINITDKYGQTILHEASRIWHPDVAKFILLLKADINHADKYGRTPLHVASAVDYPEMVKFLIEYGANKEALTFGEMQTPVHYAAKNDAVESLRLLIKFGCQIEILDSKHRTPLHVAAELDRSETAKFLVKVGANVSAYDSSGLSTLYLMIEKMPHVAQKALNQYHQTDRANRKQYFYLNLLEADQAGTFSKIAKSPLEAVTLNNQMHLLLHIVFHRLIQVKWMKFGNRKHLQHLLIQILFVALWSIFAFTHPYNSKSEYSNSFKFIWWRVLLEVSTILLTVIFITQEIYEWHCSVREHNKWKNWRINEVQRDLDFCHPQWPEERSYIILEIERIKKSKVLYFKDLWNLLDWIAYLWILLGVCFRIAALSGNQDAAKYHKKILAFSMTVIWLRLLKVVKVYQFLGPFIVMLGHIMKDTIKFCFLFMEFFFPFVIAFWLMFGGEENALKMIENNESSSGWENLDDVIYSVWLITLSGDFDYKAVASVDKFMARTLIIMYTACSSILLLNLFVALMSDTFQRVYDNAQANQLMQKAIALNAYQRSLSDKCLNEFIGYLCSNCSPEETYYDDDTEEGGELEKMTIQIKDVVDEIKSQLDEETSNKTSVSLLQLLSNTESWIL</sequence>
<feature type="transmembrane region" description="Helical" evidence="14">
    <location>
        <begin position="571"/>
        <end position="590"/>
    </location>
</feature>
<keyword evidence="10" id="KW-0406">Ion transport</keyword>
<evidence type="ECO:0000313" key="16">
    <source>
        <dbReference type="Proteomes" id="UP001652625"/>
    </source>
</evidence>
<feature type="transmembrane region" description="Helical" evidence="14">
    <location>
        <begin position="645"/>
        <end position="664"/>
    </location>
</feature>
<dbReference type="SUPFAM" id="SSF81324">
    <property type="entry name" value="Voltage-gated potassium channels"/>
    <property type="match status" value="1"/>
</dbReference>
<evidence type="ECO:0000256" key="7">
    <source>
        <dbReference type="ARBA" id="ARBA00022737"/>
    </source>
</evidence>
<dbReference type="InterPro" id="IPR024862">
    <property type="entry name" value="TRPV"/>
</dbReference>
<dbReference type="Gene3D" id="1.10.287.70">
    <property type="match status" value="1"/>
</dbReference>
<comment type="subcellular location">
    <subcellularLocation>
        <location evidence="1">Cell membrane</location>
        <topology evidence="1">Multi-pass membrane protein</topology>
    </subcellularLocation>
</comment>
<evidence type="ECO:0000256" key="1">
    <source>
        <dbReference type="ARBA" id="ARBA00004651"/>
    </source>
</evidence>
<feature type="transmembrane region" description="Helical" evidence="14">
    <location>
        <begin position="385"/>
        <end position="404"/>
    </location>
</feature>
<feature type="domain" description="Ion transport" evidence="15">
    <location>
        <begin position="389"/>
        <end position="675"/>
    </location>
</feature>
<name>A0ABM4CQ63_HYDVU</name>
<keyword evidence="9 14" id="KW-1133">Transmembrane helix</keyword>
<keyword evidence="5" id="KW-0107">Calcium channel</keyword>
<dbReference type="GeneID" id="100205168"/>
<keyword evidence="17" id="KW-0675">Receptor</keyword>
<evidence type="ECO:0000256" key="9">
    <source>
        <dbReference type="ARBA" id="ARBA00022989"/>
    </source>
</evidence>
<evidence type="ECO:0000313" key="17">
    <source>
        <dbReference type="RefSeq" id="XP_065663978.1"/>
    </source>
</evidence>
<evidence type="ECO:0000256" key="8">
    <source>
        <dbReference type="ARBA" id="ARBA00022837"/>
    </source>
</evidence>
<evidence type="ECO:0000259" key="15">
    <source>
        <dbReference type="Pfam" id="PF00520"/>
    </source>
</evidence>
<evidence type="ECO:0000256" key="11">
    <source>
        <dbReference type="ARBA" id="ARBA00023136"/>
    </source>
</evidence>
<keyword evidence="12" id="KW-0407">Ion channel</keyword>
<evidence type="ECO:0000256" key="6">
    <source>
        <dbReference type="ARBA" id="ARBA00022692"/>
    </source>
</evidence>
<evidence type="ECO:0000256" key="12">
    <source>
        <dbReference type="ARBA" id="ARBA00023303"/>
    </source>
</evidence>
<keyword evidence="8" id="KW-0106">Calcium</keyword>
<keyword evidence="2" id="KW-0813">Transport</keyword>
<protein>
    <submittedName>
        <fullName evidence="17">Transient receptor potential channel pyrexia isoform X3</fullName>
    </submittedName>
</protein>
<dbReference type="PANTHER" id="PTHR10582:SF33">
    <property type="entry name" value="TRANSIENT RECEPTOR POTENTIAL CHANNEL PYREXIA"/>
    <property type="match status" value="1"/>
</dbReference>
<keyword evidence="6 14" id="KW-0812">Transmembrane</keyword>
<keyword evidence="13" id="KW-0040">ANK repeat</keyword>
<evidence type="ECO:0000256" key="3">
    <source>
        <dbReference type="ARBA" id="ARBA00022475"/>
    </source>
</evidence>
<dbReference type="Pfam" id="PF12796">
    <property type="entry name" value="Ank_2"/>
    <property type="match status" value="2"/>
</dbReference>
<keyword evidence="11 14" id="KW-0472">Membrane</keyword>
<dbReference type="RefSeq" id="XP_065663978.1">
    <property type="nucleotide sequence ID" value="XM_065807906.1"/>
</dbReference>
<evidence type="ECO:0000256" key="2">
    <source>
        <dbReference type="ARBA" id="ARBA00022448"/>
    </source>
</evidence>
<organism evidence="16 17">
    <name type="scientific">Hydra vulgaris</name>
    <name type="common">Hydra</name>
    <name type="synonym">Hydra attenuata</name>
    <dbReference type="NCBI Taxonomy" id="6087"/>
    <lineage>
        <taxon>Eukaryota</taxon>
        <taxon>Metazoa</taxon>
        <taxon>Cnidaria</taxon>
        <taxon>Hydrozoa</taxon>
        <taxon>Hydroidolina</taxon>
        <taxon>Anthoathecata</taxon>
        <taxon>Aplanulata</taxon>
        <taxon>Hydridae</taxon>
        <taxon>Hydra</taxon>
    </lineage>
</organism>
<feature type="repeat" description="ANK" evidence="13">
    <location>
        <begin position="192"/>
        <end position="224"/>
    </location>
</feature>
<feature type="transmembrane region" description="Helical" evidence="14">
    <location>
        <begin position="416"/>
        <end position="435"/>
    </location>
</feature>
<dbReference type="InterPro" id="IPR036770">
    <property type="entry name" value="Ankyrin_rpt-contain_sf"/>
</dbReference>
<dbReference type="SMART" id="SM00248">
    <property type="entry name" value="ANK"/>
    <property type="match status" value="5"/>
</dbReference>
<evidence type="ECO:0000256" key="14">
    <source>
        <dbReference type="SAM" id="Phobius"/>
    </source>
</evidence>
<dbReference type="Pfam" id="PF00520">
    <property type="entry name" value="Ion_trans"/>
    <property type="match status" value="1"/>
</dbReference>
<feature type="repeat" description="ANK" evidence="13">
    <location>
        <begin position="259"/>
        <end position="291"/>
    </location>
</feature>
<gene>
    <name evidence="17" type="primary">LOC100205168</name>
</gene>
<feature type="transmembrane region" description="Helical" evidence="14">
    <location>
        <begin position="538"/>
        <end position="559"/>
    </location>
</feature>
<evidence type="ECO:0000256" key="10">
    <source>
        <dbReference type="ARBA" id="ARBA00023065"/>
    </source>
</evidence>
<keyword evidence="4" id="KW-0109">Calcium transport</keyword>
<evidence type="ECO:0000256" key="5">
    <source>
        <dbReference type="ARBA" id="ARBA00022673"/>
    </source>
</evidence>
<dbReference type="PROSITE" id="PS50088">
    <property type="entry name" value="ANK_REPEAT"/>
    <property type="match status" value="4"/>
</dbReference>
<accession>A0ABM4CQ63</accession>
<feature type="repeat" description="ANK" evidence="13">
    <location>
        <begin position="226"/>
        <end position="258"/>
    </location>
</feature>
<keyword evidence="3" id="KW-1003">Cell membrane</keyword>
<proteinExistence type="predicted"/>
<evidence type="ECO:0000256" key="4">
    <source>
        <dbReference type="ARBA" id="ARBA00022568"/>
    </source>
</evidence>
<dbReference type="PROSITE" id="PS50297">
    <property type="entry name" value="ANK_REP_REGION"/>
    <property type="match status" value="3"/>
</dbReference>
<dbReference type="InterPro" id="IPR002110">
    <property type="entry name" value="Ankyrin_rpt"/>
</dbReference>
<keyword evidence="16" id="KW-1185">Reference proteome</keyword>
<feature type="repeat" description="ANK" evidence="13">
    <location>
        <begin position="159"/>
        <end position="191"/>
    </location>
</feature>
<evidence type="ECO:0000256" key="13">
    <source>
        <dbReference type="PROSITE-ProRule" id="PRU00023"/>
    </source>
</evidence>
<dbReference type="Gene3D" id="1.25.40.20">
    <property type="entry name" value="Ankyrin repeat-containing domain"/>
    <property type="match status" value="2"/>
</dbReference>
<dbReference type="SUPFAM" id="SSF48403">
    <property type="entry name" value="Ankyrin repeat"/>
    <property type="match status" value="1"/>
</dbReference>